<evidence type="ECO:0000313" key="5">
    <source>
        <dbReference type="Proteomes" id="UP001469365"/>
    </source>
</evidence>
<keyword evidence="5" id="KW-1185">Reference proteome</keyword>
<proteinExistence type="predicted"/>
<dbReference type="Proteomes" id="UP001469365">
    <property type="component" value="Unassembled WGS sequence"/>
</dbReference>
<protein>
    <submittedName>
        <fullName evidence="4">Glycoside hydrolase family 95 protein</fullName>
    </submittedName>
</protein>
<dbReference type="InterPro" id="IPR012341">
    <property type="entry name" value="6hp_glycosidase-like_sf"/>
</dbReference>
<dbReference type="PANTHER" id="PTHR31084">
    <property type="entry name" value="ALPHA-L-FUCOSIDASE 2"/>
    <property type="match status" value="1"/>
</dbReference>
<feature type="domain" description="Glycosyl hydrolase family 95 catalytic" evidence="3">
    <location>
        <begin position="271"/>
        <end position="694"/>
    </location>
</feature>
<organism evidence="4 5">
    <name type="scientific">Paenibacillus filicis</name>
    <dbReference type="NCBI Taxonomy" id="669464"/>
    <lineage>
        <taxon>Bacteria</taxon>
        <taxon>Bacillati</taxon>
        <taxon>Bacillota</taxon>
        <taxon>Bacilli</taxon>
        <taxon>Bacillales</taxon>
        <taxon>Paenibacillaceae</taxon>
        <taxon>Paenibacillus</taxon>
    </lineage>
</organism>
<dbReference type="PANTHER" id="PTHR31084:SF0">
    <property type="entry name" value="ALPHA-L-FUCOSIDASE 2"/>
    <property type="match status" value="1"/>
</dbReference>
<sequence>MQELKLWYSGPASGWAQGLPLGNGRMGTMVLSSPDREVWSLTEVTYWSGQAEPVQGRSNTKGDLAQMRRHFFEGDFRAGDQLAKEHLQPPKLNFGTNLSLCDVILDWEQTERGQSADSSFRRELDLHEAVALSTGTKDGHELRRETFATHADDLIVSRLWTDDPQGISFTLRVEGRTAEFSSETREPGTIVFTGRAVEDMHSDGACGVSCRGLIHVAVRGGSVTAADGGTVRVEQAQEAWVYTAVNTDYRQTDEAWKEKCFRQLEQALELGYDRLRERHLADYRPLFERVKLNLGRSAHAELPTDERIRRFKGQLQDDPQLYVLFFQYGRYLTLAGSRSDSILPLHLQGVWNDGEANRMAWSCDYHLDVNTQMNYFPAEIVNLAESHEPLMRYVRSLAEAGRSAARHYYDADGWVTHVFSNAWGFASPGWETSWGLNVTGGLWIATHLMEHYDYGQDDTFLAEVAYPVLKEAAAFFLDYMVIHPEYGWLVTGPSNSPENSFYAGQPGSEKDEAQQLSMGSTMDQVLVRDLLTFCQKAARKLEVDASLQLKWEAALSQLPPLMIGKRGQLQEWLEDFGEAQPEHRHLSHLFALYPGSQITPHHTPELSAAAEVTLRNRMERIDLEDVEFTAALFALFFARLHKGDRAEHHISHLIGELCLDNLLTFSKSGIAGAEANIFVIDGNFGGTAAIAELLVQSHEGELHLLPALPASWPDGSVQGLRAKGNLEVSLTWANGRLVSAVIEARSAVAVRVYNGSQNRLLELAPGDVHVLDAELQPLAAVQ</sequence>
<dbReference type="Pfam" id="PF14498">
    <property type="entry name" value="Glyco_hyd_65N_2"/>
    <property type="match status" value="1"/>
</dbReference>
<dbReference type="RefSeq" id="WP_341415992.1">
    <property type="nucleotide sequence ID" value="NZ_JBBPCC010000007.1"/>
</dbReference>
<name>A0ABU9DJ55_9BACL</name>
<feature type="domain" description="Glycosyl hydrolase family 95 N-terminal" evidence="1">
    <location>
        <begin position="6"/>
        <end position="251"/>
    </location>
</feature>
<dbReference type="Gene3D" id="1.50.10.10">
    <property type="match status" value="1"/>
</dbReference>
<feature type="domain" description="Alpha fucosidase A-like C-terminal" evidence="2">
    <location>
        <begin position="696"/>
        <end position="754"/>
    </location>
</feature>
<dbReference type="PIRSF" id="PIRSF007663">
    <property type="entry name" value="UCP007663"/>
    <property type="match status" value="1"/>
</dbReference>
<dbReference type="InterPro" id="IPR027414">
    <property type="entry name" value="GH95_N_dom"/>
</dbReference>
<dbReference type="SUPFAM" id="SSF48208">
    <property type="entry name" value="Six-hairpin glycosidases"/>
    <property type="match status" value="1"/>
</dbReference>
<dbReference type="InterPro" id="IPR049053">
    <property type="entry name" value="AFCA-like_C"/>
</dbReference>
<evidence type="ECO:0000259" key="2">
    <source>
        <dbReference type="Pfam" id="PF21307"/>
    </source>
</evidence>
<dbReference type="InterPro" id="IPR016518">
    <property type="entry name" value="Alpha-L-fucosidase"/>
</dbReference>
<comment type="caution">
    <text evidence="4">The sequence shown here is derived from an EMBL/GenBank/DDBJ whole genome shotgun (WGS) entry which is preliminary data.</text>
</comment>
<evidence type="ECO:0000259" key="1">
    <source>
        <dbReference type="Pfam" id="PF14498"/>
    </source>
</evidence>
<dbReference type="Pfam" id="PF22124">
    <property type="entry name" value="Glyco_hydro_95_cat"/>
    <property type="match status" value="1"/>
</dbReference>
<dbReference type="EMBL" id="JBBPCC010000007">
    <property type="protein sequence ID" value="MEK8128902.1"/>
    <property type="molecule type" value="Genomic_DNA"/>
</dbReference>
<dbReference type="GO" id="GO:0016787">
    <property type="term" value="F:hydrolase activity"/>
    <property type="evidence" value="ECO:0007669"/>
    <property type="project" value="UniProtKB-KW"/>
</dbReference>
<dbReference type="InterPro" id="IPR054363">
    <property type="entry name" value="GH95_cat"/>
</dbReference>
<dbReference type="Pfam" id="PF21307">
    <property type="entry name" value="Glyco_hydro_95_C"/>
    <property type="match status" value="1"/>
</dbReference>
<accession>A0ABU9DJ55</accession>
<dbReference type="InterPro" id="IPR008928">
    <property type="entry name" value="6-hairpin_glycosidase_sf"/>
</dbReference>
<evidence type="ECO:0000259" key="3">
    <source>
        <dbReference type="Pfam" id="PF22124"/>
    </source>
</evidence>
<gene>
    <name evidence="4" type="ORF">WMW72_13440</name>
</gene>
<keyword evidence="4" id="KW-0378">Hydrolase</keyword>
<reference evidence="4 5" key="1">
    <citation type="submission" date="2024-04" db="EMBL/GenBank/DDBJ databases">
        <title>draft genome sequnece of Paenibacillus filicis.</title>
        <authorList>
            <person name="Kim D.-U."/>
        </authorList>
    </citation>
    <scope>NUCLEOTIDE SEQUENCE [LARGE SCALE GENOMIC DNA]</scope>
    <source>
        <strain evidence="4 5">KACC14197</strain>
    </source>
</reference>
<evidence type="ECO:0000313" key="4">
    <source>
        <dbReference type="EMBL" id="MEK8128902.1"/>
    </source>
</evidence>